<protein>
    <submittedName>
        <fullName evidence="3">RNA-directed DNA polymerase</fullName>
    </submittedName>
</protein>
<dbReference type="PANTHER" id="PTHR34047:SF8">
    <property type="entry name" value="PROTEIN YKFC"/>
    <property type="match status" value="1"/>
</dbReference>
<dbReference type="SUPFAM" id="SSF56672">
    <property type="entry name" value="DNA/RNA polymerases"/>
    <property type="match status" value="1"/>
</dbReference>
<feature type="domain" description="Reverse transcriptase" evidence="2">
    <location>
        <begin position="87"/>
        <end position="318"/>
    </location>
</feature>
<dbReference type="Proteomes" id="UP000238312">
    <property type="component" value="Unassembled WGS sequence"/>
</dbReference>
<evidence type="ECO:0000256" key="1">
    <source>
        <dbReference type="ARBA" id="ARBA00025589"/>
    </source>
</evidence>
<dbReference type="EMBL" id="PVNG01000015">
    <property type="protein sequence ID" value="PRX61449.1"/>
    <property type="molecule type" value="Genomic_DNA"/>
</dbReference>
<organism evidence="3 4">
    <name type="scientific">Nonomuraea fuscirosea</name>
    <dbReference type="NCBI Taxonomy" id="1291556"/>
    <lineage>
        <taxon>Bacteria</taxon>
        <taxon>Bacillati</taxon>
        <taxon>Actinomycetota</taxon>
        <taxon>Actinomycetes</taxon>
        <taxon>Streptosporangiales</taxon>
        <taxon>Streptosporangiaceae</taxon>
        <taxon>Nonomuraea</taxon>
    </lineage>
</organism>
<dbReference type="Gene3D" id="3.10.10.10">
    <property type="entry name" value="HIV Type 1 Reverse Transcriptase, subunit A, domain 1"/>
    <property type="match status" value="1"/>
</dbReference>
<dbReference type="InterPro" id="IPR043128">
    <property type="entry name" value="Rev_trsase/Diguanyl_cyclase"/>
</dbReference>
<proteinExistence type="predicted"/>
<dbReference type="PROSITE" id="PS50878">
    <property type="entry name" value="RT_POL"/>
    <property type="match status" value="1"/>
</dbReference>
<dbReference type="InterPro" id="IPR000477">
    <property type="entry name" value="RT_dom"/>
</dbReference>
<reference evidence="3 4" key="1">
    <citation type="submission" date="2018-03" db="EMBL/GenBank/DDBJ databases">
        <title>Genomic Encyclopedia of Type Strains, Phase III (KMG-III): the genomes of soil and plant-associated and newly described type strains.</title>
        <authorList>
            <person name="Whitman W."/>
        </authorList>
    </citation>
    <scope>NUCLEOTIDE SEQUENCE [LARGE SCALE GENOMIC DNA]</scope>
    <source>
        <strain evidence="3 4">CGMCC 4.7104</strain>
    </source>
</reference>
<dbReference type="InterPro" id="IPR051083">
    <property type="entry name" value="GrpII_Intron_Splice-Mob/Def"/>
</dbReference>
<dbReference type="OrthoDB" id="1550386at2"/>
<dbReference type="GO" id="GO:0003964">
    <property type="term" value="F:RNA-directed DNA polymerase activity"/>
    <property type="evidence" value="ECO:0007669"/>
    <property type="project" value="UniProtKB-KW"/>
</dbReference>
<evidence type="ECO:0000259" key="2">
    <source>
        <dbReference type="PROSITE" id="PS50878"/>
    </source>
</evidence>
<accession>A0A2T0MSM0</accession>
<dbReference type="InterPro" id="IPR030931">
    <property type="entry name" value="Group_II_RT_mat"/>
</dbReference>
<gene>
    <name evidence="3" type="ORF">B0I32_115305</name>
</gene>
<dbReference type="AlphaFoldDB" id="A0A2T0MSM0"/>
<sequence>MSAVSASSAASGSRPRDPVRALQHALYRAAKADPGRRFHALMDKVYRRDVLARAWVMVRANNGAPGIDKTTLGQVEEYGVARLLDELAAELREGRYRPLPARRVLIPKPGVRDEYRPLSIPAVRDRIVQAAVKIVFEPVFEADMLDCSFGFRPRRSTHDALQVLVDEQAKGRRWVVETDIADCFSAIPHQELMRAIEERICDQSLLKLLRQILRAGVMQEGQVRREVTGSPQGGVVSPVLCNVYLHRLDRAWDEADGTLVRYADDLIAMCWSRSQAERALARLTQLLAELGLEAKVAKTRIVHLEVGGEGLDFLGFHHRLVRSRGLNGKRPFVFLARWPADKAMQRARDRIREITARRRMLLWPEAIVQDLNDFLRGWAGYFRYGHSAQRLSKIRRYAQMRLAHFIRRRHRRSMAFGWWVLTRSQPVDLGLISLYGIVVAPRAGKPWRERPNAGGERRR</sequence>
<evidence type="ECO:0000313" key="4">
    <source>
        <dbReference type="Proteomes" id="UP000238312"/>
    </source>
</evidence>
<name>A0A2T0MSM0_9ACTN</name>
<comment type="function">
    <text evidence="1">Poorly processive, error-prone DNA polymerase involved in untargeted mutagenesis. Copies undamaged DNA at stalled replication forks, which arise in vivo from mismatched or misaligned primer ends. These misaligned primers can be extended by PolIV. Exhibits no 3'-5' exonuclease (proofreading) activity. May be involved in translesional synthesis, in conjunction with the beta clamp from PolIII.</text>
</comment>
<dbReference type="InterPro" id="IPR043502">
    <property type="entry name" value="DNA/RNA_pol_sf"/>
</dbReference>
<dbReference type="Gene3D" id="3.30.70.270">
    <property type="match status" value="1"/>
</dbReference>
<dbReference type="RefSeq" id="WP_106246366.1">
    <property type="nucleotide sequence ID" value="NZ_PVNG01000015.1"/>
</dbReference>
<keyword evidence="3" id="KW-0548">Nucleotidyltransferase</keyword>
<evidence type="ECO:0000313" key="3">
    <source>
        <dbReference type="EMBL" id="PRX61449.1"/>
    </source>
</evidence>
<dbReference type="PANTHER" id="PTHR34047">
    <property type="entry name" value="NUCLEAR INTRON MATURASE 1, MITOCHONDRIAL-RELATED"/>
    <property type="match status" value="1"/>
</dbReference>
<dbReference type="NCBIfam" id="TIGR04416">
    <property type="entry name" value="group_II_RT_mat"/>
    <property type="match status" value="1"/>
</dbReference>
<dbReference type="InterPro" id="IPR013597">
    <property type="entry name" value="Mat_intron_G2"/>
</dbReference>
<dbReference type="Pfam" id="PF00078">
    <property type="entry name" value="RVT_1"/>
    <property type="match status" value="1"/>
</dbReference>
<keyword evidence="4" id="KW-1185">Reference proteome</keyword>
<dbReference type="Pfam" id="PF08388">
    <property type="entry name" value="GIIM"/>
    <property type="match status" value="1"/>
</dbReference>
<keyword evidence="3" id="KW-0808">Transferase</keyword>
<dbReference type="CDD" id="cd01651">
    <property type="entry name" value="RT_G2_intron"/>
    <property type="match status" value="1"/>
</dbReference>
<keyword evidence="3" id="KW-0695">RNA-directed DNA polymerase</keyword>
<comment type="caution">
    <text evidence="3">The sequence shown here is derived from an EMBL/GenBank/DDBJ whole genome shotgun (WGS) entry which is preliminary data.</text>
</comment>